<comment type="similarity">
    <text evidence="2">Belongs to the FliN/MopA/SpaO family.</text>
</comment>
<dbReference type="SUPFAM" id="SSF103039">
    <property type="entry name" value="CheC-like"/>
    <property type="match status" value="1"/>
</dbReference>
<comment type="caution">
    <text evidence="10">The sequence shown here is derived from an EMBL/GenBank/DDBJ whole genome shotgun (WGS) entry which is preliminary data.</text>
</comment>
<evidence type="ECO:0000313" key="11">
    <source>
        <dbReference type="Proteomes" id="UP001221217"/>
    </source>
</evidence>
<dbReference type="Gene3D" id="3.40.1550.10">
    <property type="entry name" value="CheC-like"/>
    <property type="match status" value="1"/>
</dbReference>
<dbReference type="SUPFAM" id="SSF101801">
    <property type="entry name" value="Surface presentation of antigens (SPOA)"/>
    <property type="match status" value="1"/>
</dbReference>
<dbReference type="Gene3D" id="2.30.330.10">
    <property type="entry name" value="SpoA-like"/>
    <property type="match status" value="1"/>
</dbReference>
<gene>
    <name evidence="10" type="primary">fliY</name>
    <name evidence="10" type="ORF">PQJ61_17615</name>
</gene>
<keyword evidence="10" id="KW-0969">Cilium</keyword>
<keyword evidence="6" id="KW-0283">Flagellar rotation</keyword>
<dbReference type="PRINTS" id="PR00956">
    <property type="entry name" value="FLGMOTORFLIN"/>
</dbReference>
<dbReference type="InterPro" id="IPR012826">
    <property type="entry name" value="FliN"/>
</dbReference>
<evidence type="ECO:0000256" key="8">
    <source>
        <dbReference type="ARBA" id="ARBA00025044"/>
    </source>
</evidence>
<dbReference type="InterPro" id="IPR051469">
    <property type="entry name" value="FliN/MopA/SpaO"/>
</dbReference>
<proteinExistence type="inferred from homology"/>
<keyword evidence="4" id="KW-1003">Cell membrane</keyword>
<accession>A0AAJ1IFX2</accession>
<evidence type="ECO:0000256" key="3">
    <source>
        <dbReference type="ARBA" id="ARBA00021897"/>
    </source>
</evidence>
<keyword evidence="5" id="KW-0145">Chemotaxis</keyword>
<evidence type="ECO:0000256" key="6">
    <source>
        <dbReference type="ARBA" id="ARBA00022779"/>
    </source>
</evidence>
<dbReference type="GO" id="GO:0009425">
    <property type="term" value="C:bacterial-type flagellum basal body"/>
    <property type="evidence" value="ECO:0007669"/>
    <property type="project" value="InterPro"/>
</dbReference>
<dbReference type="InterPro" id="IPR036429">
    <property type="entry name" value="SpoA-like_sf"/>
</dbReference>
<comment type="subcellular location">
    <subcellularLocation>
        <location evidence="1">Cell membrane</location>
        <topology evidence="1">Peripheral membrane protein</topology>
        <orientation evidence="1">Cytoplasmic side</orientation>
    </subcellularLocation>
</comment>
<dbReference type="PANTHER" id="PTHR43484">
    <property type="match status" value="1"/>
</dbReference>
<comment type="function">
    <text evidence="8">FliM is one of three proteins (FliG, FliN, FliM) that forms the rotor-mounted switch complex (C ring), located at the base of the basal body. This complex interacts with the CheY and CheZ chemotaxis proteins, in addition to contacting components of the motor that determine the direction of flagellar rotation.</text>
</comment>
<dbReference type="NCBIfam" id="NF005995">
    <property type="entry name" value="PRK08119.1"/>
    <property type="match status" value="1"/>
</dbReference>
<organism evidence="10 11">
    <name type="scientific">Candidatus Thalassospirochaeta sargassi</name>
    <dbReference type="NCBI Taxonomy" id="3119039"/>
    <lineage>
        <taxon>Bacteria</taxon>
        <taxon>Pseudomonadati</taxon>
        <taxon>Spirochaetota</taxon>
        <taxon>Spirochaetia</taxon>
        <taxon>Spirochaetales</taxon>
        <taxon>Spirochaetaceae</taxon>
        <taxon>Candidatus Thalassospirochaeta</taxon>
    </lineage>
</organism>
<dbReference type="InterPro" id="IPR001172">
    <property type="entry name" value="FliN_T3SS_HrcQb"/>
</dbReference>
<feature type="domain" description="Flagellar motor switch protein FliN-like C-terminal" evidence="9">
    <location>
        <begin position="304"/>
        <end position="373"/>
    </location>
</feature>
<evidence type="ECO:0000256" key="7">
    <source>
        <dbReference type="ARBA" id="ARBA00023136"/>
    </source>
</evidence>
<dbReference type="GO" id="GO:0006935">
    <property type="term" value="P:chemotaxis"/>
    <property type="evidence" value="ECO:0007669"/>
    <property type="project" value="UniProtKB-KW"/>
</dbReference>
<evidence type="ECO:0000259" key="9">
    <source>
        <dbReference type="Pfam" id="PF01052"/>
    </source>
</evidence>
<dbReference type="AlphaFoldDB" id="A0AAJ1IFX2"/>
<evidence type="ECO:0000256" key="1">
    <source>
        <dbReference type="ARBA" id="ARBA00004413"/>
    </source>
</evidence>
<dbReference type="EMBL" id="JAQQAL010000051">
    <property type="protein sequence ID" value="MDC7228584.1"/>
    <property type="molecule type" value="Genomic_DNA"/>
</dbReference>
<keyword evidence="10" id="KW-0966">Cell projection</keyword>
<dbReference type="InterPro" id="IPR028976">
    <property type="entry name" value="CheC-like_sf"/>
</dbReference>
<reference evidence="10 11" key="1">
    <citation type="submission" date="2022-12" db="EMBL/GenBank/DDBJ databases">
        <title>Metagenome assembled genome from gulf of manar.</title>
        <authorList>
            <person name="Kohli P."/>
            <person name="Pk S."/>
            <person name="Venkata Ramana C."/>
            <person name="Sasikala C."/>
        </authorList>
    </citation>
    <scope>NUCLEOTIDE SEQUENCE [LARGE SCALE GENOMIC DNA]</scope>
    <source>
        <strain evidence="10">JB008</strain>
    </source>
</reference>
<dbReference type="GO" id="GO:0071973">
    <property type="term" value="P:bacterial-type flagellum-dependent cell motility"/>
    <property type="evidence" value="ECO:0007669"/>
    <property type="project" value="InterPro"/>
</dbReference>
<dbReference type="InterPro" id="IPR001543">
    <property type="entry name" value="FliN-like_C"/>
</dbReference>
<evidence type="ECO:0000313" key="10">
    <source>
        <dbReference type="EMBL" id="MDC7228584.1"/>
    </source>
</evidence>
<dbReference type="Pfam" id="PF01052">
    <property type="entry name" value="FliMN_C"/>
    <property type="match status" value="1"/>
</dbReference>
<protein>
    <recommendedName>
        <fullName evidence="3">Flagellar motor switch protein FliN</fullName>
    </recommendedName>
</protein>
<keyword evidence="10" id="KW-0282">Flagellum</keyword>
<name>A0AAJ1IFX2_9SPIO</name>
<dbReference type="GO" id="GO:0003774">
    <property type="term" value="F:cytoskeletal motor activity"/>
    <property type="evidence" value="ECO:0007669"/>
    <property type="project" value="InterPro"/>
</dbReference>
<sequence>MSDGSLSQDEIDALLQGGDIGSAPAAPAAGGSQGLSDQEIADFRNLIGELLPSQAQNLSNMVGDTVEMTQPDVAVVSRDELVGALPGNVVEIRLNFQDQISGDHSYIIGPEPAITIAGLMMGQEEVELNEAALSAIEEAANTLAGTAATVFGDKSGKSAMTTPADTKNVSSAEMSFSDSSLVKVSYQTKIDGKEPTAFIEAFSIDLVKSIVGAAPAEQVNGMDSMAGMDLGSLGGAPAGGQPAVDPMAAMAGMGSMGGQPAMGGAMNGMDMFGTGQPTPNVQGLQFPSLNPQAVAGEQGNIGLLMDVYMEMTVELGRTKKLIKEILGMGEGTIIELDKLAGEPVDILVNHKLIAKGEVVVIDENFGVRVTEIVSPIDRVDSLG</sequence>
<dbReference type="GO" id="GO:0005886">
    <property type="term" value="C:plasma membrane"/>
    <property type="evidence" value="ECO:0007669"/>
    <property type="project" value="UniProtKB-SubCell"/>
</dbReference>
<evidence type="ECO:0000256" key="4">
    <source>
        <dbReference type="ARBA" id="ARBA00022475"/>
    </source>
</evidence>
<keyword evidence="7" id="KW-0472">Membrane</keyword>
<dbReference type="PANTHER" id="PTHR43484:SF1">
    <property type="entry name" value="FLAGELLAR MOTOR SWITCH PROTEIN FLIN"/>
    <property type="match status" value="1"/>
</dbReference>
<dbReference type="NCBIfam" id="TIGR02480">
    <property type="entry name" value="fliN"/>
    <property type="match status" value="1"/>
</dbReference>
<dbReference type="Proteomes" id="UP001221217">
    <property type="component" value="Unassembled WGS sequence"/>
</dbReference>
<evidence type="ECO:0000256" key="2">
    <source>
        <dbReference type="ARBA" id="ARBA00009226"/>
    </source>
</evidence>
<evidence type="ECO:0000256" key="5">
    <source>
        <dbReference type="ARBA" id="ARBA00022500"/>
    </source>
</evidence>